<dbReference type="Proteomes" id="UP000775872">
    <property type="component" value="Unassembled WGS sequence"/>
</dbReference>
<dbReference type="InterPro" id="IPR052523">
    <property type="entry name" value="Trichothecene_AcTrans"/>
</dbReference>
<comment type="caution">
    <text evidence="2">The sequence shown here is derived from an EMBL/GenBank/DDBJ whole genome shotgun (WGS) entry which is preliminary data.</text>
</comment>
<gene>
    <name evidence="2" type="ORF">CSOL1703_00009042</name>
</gene>
<dbReference type="Pfam" id="PF13508">
    <property type="entry name" value="Acetyltransf_7"/>
    <property type="match status" value="1"/>
</dbReference>
<dbReference type="InterPro" id="IPR016181">
    <property type="entry name" value="Acyl_CoA_acyltransferase"/>
</dbReference>
<dbReference type="SUPFAM" id="SSF55729">
    <property type="entry name" value="Acyl-CoA N-acyltransferases (Nat)"/>
    <property type="match status" value="1"/>
</dbReference>
<dbReference type="PANTHER" id="PTHR42791:SF2">
    <property type="entry name" value="N-ACETYLTRANSFERASE DOMAIN-CONTAINING PROTEIN"/>
    <property type="match status" value="1"/>
</dbReference>
<keyword evidence="3" id="KW-1185">Reference proteome</keyword>
<dbReference type="CDD" id="cd04301">
    <property type="entry name" value="NAT_SF"/>
    <property type="match status" value="1"/>
</dbReference>
<dbReference type="PROSITE" id="PS51186">
    <property type="entry name" value="GNAT"/>
    <property type="match status" value="1"/>
</dbReference>
<sequence length="222" mass="24727">MAATSVKIPFMRLARRQDAPRIAEIHMAAFGSNALLRAQFPTPAVRQALQKSIENKALADIDDPKTDVLVVIIGSNDPENSLEKVISFVKWSHPVNPGENYVEPPWVWPKGTDLDLLAAWTARAAEAQSRSVGSTPFYRLTFIATDPLHRNRGIGSFLLQWGIRHAYMTGSPLYLESTEEAADFYKKNGFVTGEVISLPVRVDGNSETQIYKEIAFSYHPVK</sequence>
<evidence type="ECO:0000259" key="1">
    <source>
        <dbReference type="PROSITE" id="PS51186"/>
    </source>
</evidence>
<evidence type="ECO:0000313" key="3">
    <source>
        <dbReference type="Proteomes" id="UP000775872"/>
    </source>
</evidence>
<feature type="domain" description="N-acetyltransferase" evidence="1">
    <location>
        <begin position="72"/>
        <end position="217"/>
    </location>
</feature>
<reference evidence="2" key="1">
    <citation type="submission" date="2021-10" db="EMBL/GenBank/DDBJ databases">
        <authorList>
            <person name="Piombo E."/>
        </authorList>
    </citation>
    <scope>NUCLEOTIDE SEQUENCE</scope>
</reference>
<dbReference type="EMBL" id="CABFOC020000082">
    <property type="protein sequence ID" value="CAH0058558.1"/>
    <property type="molecule type" value="Genomic_DNA"/>
</dbReference>
<dbReference type="PANTHER" id="PTHR42791">
    <property type="entry name" value="GNAT FAMILY ACETYLTRANSFERASE"/>
    <property type="match status" value="1"/>
</dbReference>
<accession>A0A9N9ZNN6</accession>
<dbReference type="AlphaFoldDB" id="A0A9N9ZNN6"/>
<dbReference type="OrthoDB" id="196847at2759"/>
<evidence type="ECO:0000313" key="2">
    <source>
        <dbReference type="EMBL" id="CAH0058558.1"/>
    </source>
</evidence>
<proteinExistence type="predicted"/>
<dbReference type="GO" id="GO:0016747">
    <property type="term" value="F:acyltransferase activity, transferring groups other than amino-acyl groups"/>
    <property type="evidence" value="ECO:0007669"/>
    <property type="project" value="InterPro"/>
</dbReference>
<organism evidence="2 3">
    <name type="scientific">Clonostachys solani</name>
    <dbReference type="NCBI Taxonomy" id="160281"/>
    <lineage>
        <taxon>Eukaryota</taxon>
        <taxon>Fungi</taxon>
        <taxon>Dikarya</taxon>
        <taxon>Ascomycota</taxon>
        <taxon>Pezizomycotina</taxon>
        <taxon>Sordariomycetes</taxon>
        <taxon>Hypocreomycetidae</taxon>
        <taxon>Hypocreales</taxon>
        <taxon>Bionectriaceae</taxon>
        <taxon>Clonostachys</taxon>
    </lineage>
</organism>
<dbReference type="InterPro" id="IPR000182">
    <property type="entry name" value="GNAT_dom"/>
</dbReference>
<dbReference type="Gene3D" id="3.40.630.30">
    <property type="match status" value="1"/>
</dbReference>
<name>A0A9N9ZNN6_9HYPO</name>
<protein>
    <recommendedName>
        <fullName evidence="1">N-acetyltransferase domain-containing protein</fullName>
    </recommendedName>
</protein>